<feature type="compositionally biased region" description="Basic residues" evidence="1">
    <location>
        <begin position="25"/>
        <end position="42"/>
    </location>
</feature>
<feature type="region of interest" description="Disordered" evidence="1">
    <location>
        <begin position="186"/>
        <end position="205"/>
    </location>
</feature>
<sequence>MNAVHRSTIEKGSFSSSSTKALQRNNRKKKSSFFSRFTKRQKTTSTKQMLSSLDTMDRMPLNHGVVTSSEKGSIPIMSTVDNTTPSLQSLSSSQSSDDTQSNHEKMQETMVFSNTAKSLYATSAQNLSDLDAEFLEARSDRWRQDGRSFADLESSAQFSMSMDVDENGGTLKQSLQYRDQLRGKKVSLATHSKTSLDTTSDSMPLPVLSFKPKEMVEPTVFELDSSLLSALSAINPVEESFSDESRDSQDKASSDVQELDDDDDDDAAAQDLLEDDDSQEEKEEDDECGEEEQEAGPVNVFSFDYMQERLSCIGCV</sequence>
<evidence type="ECO:0000256" key="1">
    <source>
        <dbReference type="SAM" id="MobiDB-lite"/>
    </source>
</evidence>
<evidence type="ECO:0000313" key="2">
    <source>
        <dbReference type="EMBL" id="CAJ1962593.1"/>
    </source>
</evidence>
<dbReference type="AlphaFoldDB" id="A0AAD2G4I6"/>
<accession>A0AAD2G4I6</accession>
<comment type="caution">
    <text evidence="2">The sequence shown here is derived from an EMBL/GenBank/DDBJ whole genome shotgun (WGS) entry which is preliminary data.</text>
</comment>
<dbReference type="EMBL" id="CAKOGP040002114">
    <property type="protein sequence ID" value="CAJ1962593.1"/>
    <property type="molecule type" value="Genomic_DNA"/>
</dbReference>
<feature type="region of interest" description="Disordered" evidence="1">
    <location>
        <begin position="65"/>
        <end position="105"/>
    </location>
</feature>
<feature type="compositionally biased region" description="Polar residues" evidence="1">
    <location>
        <begin position="189"/>
        <end position="202"/>
    </location>
</feature>
<name>A0AAD2G4I6_9STRA</name>
<feature type="compositionally biased region" description="Polar residues" evidence="1">
    <location>
        <begin position="13"/>
        <end position="23"/>
    </location>
</feature>
<feature type="region of interest" description="Disordered" evidence="1">
    <location>
        <begin position="1"/>
        <end position="52"/>
    </location>
</feature>
<evidence type="ECO:0000313" key="3">
    <source>
        <dbReference type="Proteomes" id="UP001295423"/>
    </source>
</evidence>
<protein>
    <submittedName>
        <fullName evidence="2">Uncharacterized protein</fullName>
    </submittedName>
</protein>
<reference evidence="2" key="1">
    <citation type="submission" date="2023-08" db="EMBL/GenBank/DDBJ databases">
        <authorList>
            <person name="Audoor S."/>
            <person name="Bilcke G."/>
        </authorList>
    </citation>
    <scope>NUCLEOTIDE SEQUENCE</scope>
</reference>
<proteinExistence type="predicted"/>
<dbReference type="Proteomes" id="UP001295423">
    <property type="component" value="Unassembled WGS sequence"/>
</dbReference>
<gene>
    <name evidence="2" type="ORF">CYCCA115_LOCUS19759</name>
</gene>
<feature type="compositionally biased region" description="Basic and acidic residues" evidence="1">
    <location>
        <begin position="243"/>
        <end position="253"/>
    </location>
</feature>
<feature type="compositionally biased region" description="Polar residues" evidence="1">
    <location>
        <begin position="43"/>
        <end position="52"/>
    </location>
</feature>
<feature type="compositionally biased region" description="Acidic residues" evidence="1">
    <location>
        <begin position="257"/>
        <end position="294"/>
    </location>
</feature>
<feature type="compositionally biased region" description="Low complexity" evidence="1">
    <location>
        <begin position="83"/>
        <end position="99"/>
    </location>
</feature>
<feature type="region of interest" description="Disordered" evidence="1">
    <location>
        <begin position="238"/>
        <end position="299"/>
    </location>
</feature>
<organism evidence="2 3">
    <name type="scientific">Cylindrotheca closterium</name>
    <dbReference type="NCBI Taxonomy" id="2856"/>
    <lineage>
        <taxon>Eukaryota</taxon>
        <taxon>Sar</taxon>
        <taxon>Stramenopiles</taxon>
        <taxon>Ochrophyta</taxon>
        <taxon>Bacillariophyta</taxon>
        <taxon>Bacillariophyceae</taxon>
        <taxon>Bacillariophycidae</taxon>
        <taxon>Bacillariales</taxon>
        <taxon>Bacillariaceae</taxon>
        <taxon>Cylindrotheca</taxon>
    </lineage>
</organism>
<keyword evidence="3" id="KW-1185">Reference proteome</keyword>